<keyword evidence="1" id="KW-0472">Membrane</keyword>
<dbReference type="RefSeq" id="WP_248388705.1">
    <property type="nucleotide sequence ID" value="NZ_CP096203.1"/>
</dbReference>
<sequence>MDFNIVKTGAFITLIIVYVMVRKLFKKFADFTENIGNPSQYEEENEALRTKIVALEEKINIKN</sequence>
<keyword evidence="1" id="KW-0812">Transmembrane</keyword>
<dbReference type="Proteomes" id="UP000830552">
    <property type="component" value="Chromosome"/>
</dbReference>
<proteinExistence type="predicted"/>
<evidence type="ECO:0000313" key="2">
    <source>
        <dbReference type="EMBL" id="UPQ74290.1"/>
    </source>
</evidence>
<name>A0ABY4K4J7_9FLAO</name>
<accession>A0ABY4K4J7</accession>
<feature type="transmembrane region" description="Helical" evidence="1">
    <location>
        <begin position="6"/>
        <end position="25"/>
    </location>
</feature>
<dbReference type="EMBL" id="CP096203">
    <property type="protein sequence ID" value="UPQ74290.1"/>
    <property type="molecule type" value="Genomic_DNA"/>
</dbReference>
<evidence type="ECO:0000256" key="1">
    <source>
        <dbReference type="SAM" id="Phobius"/>
    </source>
</evidence>
<evidence type="ECO:0000313" key="3">
    <source>
        <dbReference type="Proteomes" id="UP000830552"/>
    </source>
</evidence>
<organism evidence="2 3">
    <name type="scientific">Chryseobacterium nepalense</name>
    <dbReference type="NCBI Taxonomy" id="1854498"/>
    <lineage>
        <taxon>Bacteria</taxon>
        <taxon>Pseudomonadati</taxon>
        <taxon>Bacteroidota</taxon>
        <taxon>Flavobacteriia</taxon>
        <taxon>Flavobacteriales</taxon>
        <taxon>Weeksellaceae</taxon>
        <taxon>Chryseobacterium group</taxon>
        <taxon>Chryseobacterium</taxon>
    </lineage>
</organism>
<keyword evidence="1" id="KW-1133">Transmembrane helix</keyword>
<reference evidence="2" key="1">
    <citation type="submission" date="2022-04" db="EMBL/GenBank/DDBJ databases">
        <title>Evolutionary, genomic, and biogeographic characterization of Chryseobacterium nepalense represented by a plastic-degrading bacterium AC3.</title>
        <authorList>
            <person name="Yin Z."/>
            <person name="Liu X."/>
            <person name="Wang D."/>
            <person name="Xie Z."/>
        </authorList>
    </citation>
    <scope>NUCLEOTIDE SEQUENCE</scope>
    <source>
        <strain evidence="2">AC3</strain>
    </source>
</reference>
<gene>
    <name evidence="2" type="ORF">M0D58_09510</name>
</gene>
<keyword evidence="3" id="KW-1185">Reference proteome</keyword>
<protein>
    <submittedName>
        <fullName evidence="2">Uncharacterized protein</fullName>
    </submittedName>
</protein>